<feature type="transmembrane region" description="Helical" evidence="1">
    <location>
        <begin position="14"/>
        <end position="33"/>
    </location>
</feature>
<keyword evidence="1" id="KW-0472">Membrane</keyword>
<keyword evidence="1" id="KW-0812">Transmembrane</keyword>
<dbReference type="PROSITE" id="PS51257">
    <property type="entry name" value="PROKAR_LIPOPROTEIN"/>
    <property type="match status" value="1"/>
</dbReference>
<feature type="transmembrane region" description="Helical" evidence="1">
    <location>
        <begin position="40"/>
        <end position="66"/>
    </location>
</feature>
<dbReference type="Proteomes" id="UP000641741">
    <property type="component" value="Unassembled WGS sequence"/>
</dbReference>
<evidence type="ECO:0000313" key="3">
    <source>
        <dbReference type="Proteomes" id="UP000641741"/>
    </source>
</evidence>
<reference evidence="2 3" key="1">
    <citation type="submission" date="2020-08" db="EMBL/GenBank/DDBJ databases">
        <title>Genome public.</title>
        <authorList>
            <person name="Liu C."/>
            <person name="Sun Q."/>
        </authorList>
    </citation>
    <scope>NUCLEOTIDE SEQUENCE [LARGE SCALE GENOMIC DNA]</scope>
    <source>
        <strain evidence="2 3">M2</strain>
    </source>
</reference>
<comment type="caution">
    <text evidence="2">The sequence shown here is derived from an EMBL/GenBank/DDBJ whole genome shotgun (WGS) entry which is preliminary data.</text>
</comment>
<organism evidence="2 3">
    <name type="scientific">Agathobaculum hominis</name>
    <dbReference type="NCBI Taxonomy" id="2763014"/>
    <lineage>
        <taxon>Bacteria</taxon>
        <taxon>Bacillati</taxon>
        <taxon>Bacillota</taxon>
        <taxon>Clostridia</taxon>
        <taxon>Eubacteriales</taxon>
        <taxon>Butyricicoccaceae</taxon>
        <taxon>Agathobaculum</taxon>
    </lineage>
</organism>
<feature type="transmembrane region" description="Helical" evidence="1">
    <location>
        <begin position="107"/>
        <end position="135"/>
    </location>
</feature>
<dbReference type="EMBL" id="JACOPK010000003">
    <property type="protein sequence ID" value="MBC5695079.1"/>
    <property type="molecule type" value="Genomic_DNA"/>
</dbReference>
<accession>A0ABR7GLA3</accession>
<keyword evidence="3" id="KW-1185">Reference proteome</keyword>
<name>A0ABR7GLA3_9FIRM</name>
<proteinExistence type="predicted"/>
<evidence type="ECO:0000313" key="2">
    <source>
        <dbReference type="EMBL" id="MBC5695079.1"/>
    </source>
</evidence>
<evidence type="ECO:0000256" key="1">
    <source>
        <dbReference type="SAM" id="Phobius"/>
    </source>
</evidence>
<dbReference type="RefSeq" id="WP_186969378.1">
    <property type="nucleotide sequence ID" value="NZ_JACOPK010000003.1"/>
</dbReference>
<protein>
    <submittedName>
        <fullName evidence="2">Uncharacterized protein</fullName>
    </submittedName>
</protein>
<feature type="transmembrane region" description="Helical" evidence="1">
    <location>
        <begin position="72"/>
        <end position="95"/>
    </location>
</feature>
<sequence>MLRYIFSFHFLERYGFQSLFYLTIIGCLVYLPFRRHWDKVFGWVDAIIFDCCLAIPLVLYACFFVYTETPPTTGNIIATVIAAIVGAVVGLVILVDCWRRCSNIIEIIFLPLVMIMVFCMIILFWWVFLLLMGFATKSDDR</sequence>
<keyword evidence="1" id="KW-1133">Transmembrane helix</keyword>
<gene>
    <name evidence="2" type="ORF">H8S02_03850</name>
</gene>